<dbReference type="PANTHER" id="PTHR24284:SF1">
    <property type="entry name" value="CYTOCHROME P450 FAMILY"/>
    <property type="match status" value="1"/>
</dbReference>
<evidence type="ECO:0000256" key="4">
    <source>
        <dbReference type="RuleBase" id="RU000461"/>
    </source>
</evidence>
<dbReference type="EMBL" id="UZAH01035011">
    <property type="protein sequence ID" value="VDP38557.1"/>
    <property type="molecule type" value="Genomic_DNA"/>
</dbReference>
<dbReference type="GO" id="GO:0005506">
    <property type="term" value="F:iron ion binding"/>
    <property type="evidence" value="ECO:0007669"/>
    <property type="project" value="InterPro"/>
</dbReference>
<dbReference type="PRINTS" id="PR00385">
    <property type="entry name" value="P450"/>
</dbReference>
<organism evidence="6 7">
    <name type="scientific">Heligmosomoides polygyrus</name>
    <name type="common">Parasitic roundworm</name>
    <dbReference type="NCBI Taxonomy" id="6339"/>
    <lineage>
        <taxon>Eukaryota</taxon>
        <taxon>Metazoa</taxon>
        <taxon>Ecdysozoa</taxon>
        <taxon>Nematoda</taxon>
        <taxon>Chromadorea</taxon>
        <taxon>Rhabditida</taxon>
        <taxon>Rhabditina</taxon>
        <taxon>Rhabditomorpha</taxon>
        <taxon>Strongyloidea</taxon>
        <taxon>Heligmosomidae</taxon>
        <taxon>Heligmosomoides</taxon>
    </lineage>
</organism>
<sequence length="433" mass="49574">MFALLIALLTISVASYVWLFYRHVKRFPKGPTPLPIIGNLLSINLRKLHEDFDRISKDYGDIFTVWLPKPCVVVMNLESIKEAFTKKGIRTFLPPCLMFRFYYPRTHCLHLEGENWKEQRRTSLHNLRDFGMGKNKMEEQVLEDYGCLSTTLSYTDQTPLGVDAYHWFLKIFVANVINRTLYGFGYMEVINISVDKSIQSAWSIWYVQIKRIVKEDVEKVLQSSDDSHQPECFVHSYYLEMKTNPSLNFENLLNVCSDIFLAGQETTATTLRWAALILGRHQNEQTKIRQEILSVLGKDGVPSMSVRQRLPYTCAAALELQRFANIIAINVPHRTVRGTCIGSVSIPADTMVLGSLYSVMTNEDVYKDSDKFIPERFLMDDGVTPNKNAVEHLCPFSIGKRLCIGEGLAKMEIFIGLVTLLQSYKVRLKKSQG</sequence>
<dbReference type="SUPFAM" id="SSF48264">
    <property type="entry name" value="Cytochrome P450"/>
    <property type="match status" value="1"/>
</dbReference>
<name>A0A183GL26_HELPZ</name>
<dbReference type="InterPro" id="IPR036396">
    <property type="entry name" value="Cyt_P450_sf"/>
</dbReference>
<comment type="similarity">
    <text evidence="1 4">Belongs to the cytochrome P450 family.</text>
</comment>
<evidence type="ECO:0000313" key="6">
    <source>
        <dbReference type="Proteomes" id="UP000050761"/>
    </source>
</evidence>
<dbReference type="GO" id="GO:0004497">
    <property type="term" value="F:monooxygenase activity"/>
    <property type="evidence" value="ECO:0007669"/>
    <property type="project" value="UniProtKB-KW"/>
</dbReference>
<dbReference type="Gene3D" id="1.10.630.10">
    <property type="entry name" value="Cytochrome P450"/>
    <property type="match status" value="1"/>
</dbReference>
<keyword evidence="6" id="KW-1185">Reference proteome</keyword>
<dbReference type="PANTHER" id="PTHR24284">
    <property type="entry name" value="CYTOCHROME P450 FAMILY"/>
    <property type="match status" value="1"/>
</dbReference>
<feature type="binding site" description="axial binding residue" evidence="3">
    <location>
        <position position="403"/>
    </location>
    <ligand>
        <name>heme</name>
        <dbReference type="ChEBI" id="CHEBI:30413"/>
    </ligand>
    <ligandPart>
        <name>Fe</name>
        <dbReference type="ChEBI" id="CHEBI:18248"/>
    </ligandPart>
</feature>
<keyword evidence="4" id="KW-0560">Oxidoreductase</keyword>
<dbReference type="GO" id="GO:0020037">
    <property type="term" value="F:heme binding"/>
    <property type="evidence" value="ECO:0007669"/>
    <property type="project" value="InterPro"/>
</dbReference>
<dbReference type="PROSITE" id="PS00086">
    <property type="entry name" value="CYTOCHROME_P450"/>
    <property type="match status" value="1"/>
</dbReference>
<evidence type="ECO:0000256" key="1">
    <source>
        <dbReference type="ARBA" id="ARBA00010617"/>
    </source>
</evidence>
<dbReference type="InterPro" id="IPR017972">
    <property type="entry name" value="Cyt_P450_CS"/>
</dbReference>
<dbReference type="Proteomes" id="UP000050761">
    <property type="component" value="Unassembled WGS sequence"/>
</dbReference>
<keyword evidence="3 4" id="KW-0349">Heme</keyword>
<dbReference type="InterPro" id="IPR002401">
    <property type="entry name" value="Cyt_P450_E_grp-I"/>
</dbReference>
<dbReference type="Pfam" id="PF00067">
    <property type="entry name" value="p450"/>
    <property type="match status" value="2"/>
</dbReference>
<evidence type="ECO:0000256" key="3">
    <source>
        <dbReference type="PIRSR" id="PIRSR602401-1"/>
    </source>
</evidence>
<dbReference type="GO" id="GO:0016705">
    <property type="term" value="F:oxidoreductase activity, acting on paired donors, with incorporation or reduction of molecular oxygen"/>
    <property type="evidence" value="ECO:0007669"/>
    <property type="project" value="InterPro"/>
</dbReference>
<proteinExistence type="inferred from homology"/>
<dbReference type="PRINTS" id="PR00463">
    <property type="entry name" value="EP450I"/>
</dbReference>
<dbReference type="AlphaFoldDB" id="A0A183GL26"/>
<keyword evidence="3 4" id="KW-0408">Iron</keyword>
<protein>
    <submittedName>
        <fullName evidence="7">Cytochrome P450</fullName>
    </submittedName>
</protein>
<accession>A0A183GL26</accession>
<keyword evidence="2 4" id="KW-0503">Monooxygenase</keyword>
<dbReference type="OrthoDB" id="1055148at2759"/>
<evidence type="ECO:0000313" key="7">
    <source>
        <dbReference type="WBParaSite" id="HPBE_0002339601-mRNA-1"/>
    </source>
</evidence>
<keyword evidence="3 4" id="KW-0479">Metal-binding</keyword>
<dbReference type="InterPro" id="IPR001128">
    <property type="entry name" value="Cyt_P450"/>
</dbReference>
<gene>
    <name evidence="5" type="ORF">HPBE_LOCUS23395</name>
</gene>
<dbReference type="WBParaSite" id="HPBE_0002339601-mRNA-1">
    <property type="protein sequence ID" value="HPBE_0002339601-mRNA-1"/>
    <property type="gene ID" value="HPBE_0002339601"/>
</dbReference>
<reference evidence="7" key="2">
    <citation type="submission" date="2019-09" db="UniProtKB">
        <authorList>
            <consortium name="WormBaseParasite"/>
        </authorList>
    </citation>
    <scope>IDENTIFICATION</scope>
</reference>
<comment type="cofactor">
    <cofactor evidence="3">
        <name>heme</name>
        <dbReference type="ChEBI" id="CHEBI:30413"/>
    </cofactor>
</comment>
<evidence type="ECO:0000313" key="5">
    <source>
        <dbReference type="EMBL" id="VDP38557.1"/>
    </source>
</evidence>
<evidence type="ECO:0000256" key="2">
    <source>
        <dbReference type="ARBA" id="ARBA00023033"/>
    </source>
</evidence>
<accession>A0A3P8CEM0</accession>
<reference evidence="5 6" key="1">
    <citation type="submission" date="2018-11" db="EMBL/GenBank/DDBJ databases">
        <authorList>
            <consortium name="Pathogen Informatics"/>
        </authorList>
    </citation>
    <scope>NUCLEOTIDE SEQUENCE [LARGE SCALE GENOMIC DNA]</scope>
</reference>